<dbReference type="Proteomes" id="UP000199410">
    <property type="component" value="Unassembled WGS sequence"/>
</dbReference>
<feature type="transmembrane region" description="Helical" evidence="1">
    <location>
        <begin position="30"/>
        <end position="45"/>
    </location>
</feature>
<organism evidence="2 3">
    <name type="scientific">Lysinibacillus fusiformis</name>
    <dbReference type="NCBI Taxonomy" id="28031"/>
    <lineage>
        <taxon>Bacteria</taxon>
        <taxon>Bacillati</taxon>
        <taxon>Bacillota</taxon>
        <taxon>Bacilli</taxon>
        <taxon>Bacillales</taxon>
        <taxon>Bacillaceae</taxon>
        <taxon>Lysinibacillus</taxon>
    </lineage>
</organism>
<evidence type="ECO:0000313" key="2">
    <source>
        <dbReference type="EMBL" id="SEP78646.1"/>
    </source>
</evidence>
<keyword evidence="1" id="KW-0812">Transmembrane</keyword>
<dbReference type="EMBL" id="FOEL01000002">
    <property type="protein sequence ID" value="SEP78646.1"/>
    <property type="molecule type" value="Genomic_DNA"/>
</dbReference>
<dbReference type="Pfam" id="PF13129">
    <property type="entry name" value="DUF3953"/>
    <property type="match status" value="1"/>
</dbReference>
<dbReference type="InterPro" id="IPR025018">
    <property type="entry name" value="DUF3953"/>
</dbReference>
<reference evidence="2 3" key="1">
    <citation type="submission" date="2016-10" db="EMBL/GenBank/DDBJ databases">
        <authorList>
            <person name="Varghese N."/>
            <person name="Submissions S."/>
        </authorList>
    </citation>
    <scope>NUCLEOTIDE SEQUENCE [LARGE SCALE GENOMIC DNA]</scope>
    <source>
        <strain evidence="2 3">TC-13</strain>
    </source>
</reference>
<evidence type="ECO:0000313" key="3">
    <source>
        <dbReference type="Proteomes" id="UP000199410"/>
    </source>
</evidence>
<dbReference type="AlphaFoldDB" id="A0A1H9APE4"/>
<evidence type="ECO:0008006" key="4">
    <source>
        <dbReference type="Google" id="ProtNLM"/>
    </source>
</evidence>
<evidence type="ECO:0000256" key="1">
    <source>
        <dbReference type="SAM" id="Phobius"/>
    </source>
</evidence>
<comment type="caution">
    <text evidence="2">The sequence shown here is derived from an EMBL/GenBank/DDBJ whole genome shotgun (WGS) entry which is preliminary data.</text>
</comment>
<accession>A0A1H9APE4</accession>
<proteinExistence type="predicted"/>
<protein>
    <recommendedName>
        <fullName evidence="4">DUF3953 domain-containing protein</fullName>
    </recommendedName>
</protein>
<feature type="transmembrane region" description="Helical" evidence="1">
    <location>
        <begin position="57"/>
        <end position="74"/>
    </location>
</feature>
<gene>
    <name evidence="2" type="ORF">SAMN02787113_00568</name>
</gene>
<keyword evidence="1" id="KW-1133">Transmembrane helix</keyword>
<sequence length="75" mass="8668">MLTILQIVFSILVVSFSTYGIITGDYRLKFLMILFLGVLLLILGLKEFQKERKINGWLYIGVFLFLVFVSITSIF</sequence>
<name>A0A1H9APE4_9BACI</name>
<keyword evidence="1" id="KW-0472">Membrane</keyword>